<reference evidence="4" key="2">
    <citation type="journal article" date="2016" name="Sci. Rep.">
        <title>Dictyocaulus viviparus genome, variome and transcriptome elucidate lungworm biology and support future intervention.</title>
        <authorList>
            <person name="McNulty S.N."/>
            <person name="Strube C."/>
            <person name="Rosa B.A."/>
            <person name="Martin J.C."/>
            <person name="Tyagi R."/>
            <person name="Choi Y.J."/>
            <person name="Wang Q."/>
            <person name="Hallsworth Pepin K."/>
            <person name="Zhang X."/>
            <person name="Ozersky P."/>
            <person name="Wilson R.K."/>
            <person name="Sternberg P.W."/>
            <person name="Gasser R.B."/>
            <person name="Mitreva M."/>
        </authorList>
    </citation>
    <scope>NUCLEOTIDE SEQUENCE [LARGE SCALE GENOMIC DNA]</scope>
    <source>
        <strain evidence="4">HannoverDv2000</strain>
    </source>
</reference>
<dbReference type="GO" id="GO:0005886">
    <property type="term" value="C:plasma membrane"/>
    <property type="evidence" value="ECO:0007669"/>
    <property type="project" value="TreeGrafter"/>
</dbReference>
<dbReference type="PANTHER" id="PTHR43272">
    <property type="entry name" value="LONG-CHAIN-FATTY-ACID--COA LIGASE"/>
    <property type="match status" value="1"/>
</dbReference>
<dbReference type="GO" id="GO:0005811">
    <property type="term" value="C:lipid droplet"/>
    <property type="evidence" value="ECO:0007669"/>
    <property type="project" value="TreeGrafter"/>
</dbReference>
<dbReference type="Gene3D" id="3.40.50.12780">
    <property type="entry name" value="N-terminal domain of ligase-like"/>
    <property type="match status" value="1"/>
</dbReference>
<dbReference type="SUPFAM" id="SSF56801">
    <property type="entry name" value="Acetyl-CoA synthetase-like"/>
    <property type="match status" value="1"/>
</dbReference>
<dbReference type="GO" id="GO:0030182">
    <property type="term" value="P:neuron differentiation"/>
    <property type="evidence" value="ECO:0007669"/>
    <property type="project" value="TreeGrafter"/>
</dbReference>
<dbReference type="STRING" id="29172.A0A0D8XQT9"/>
<proteinExistence type="predicted"/>
<keyword evidence="4" id="KW-1185">Reference proteome</keyword>
<sequence length="176" mass="19925">MYEGKRYFCTGDIGEKRIDGSIIIVDRKKDLVKLQHGEYVSLAKIECALLNCSIVDNVCVYANSLEKNTVALIVPNQKNLEKIAEEVGEKSRDLKSLCNSQKILAEFLHRLNEHAKKSNISKVEMPAAIHLCDEVWTSDNGLLTEALKLKRKPIQSKYQAVIDAMYEEIRRSSNLS</sequence>
<dbReference type="Proteomes" id="UP000053766">
    <property type="component" value="Unassembled WGS sequence"/>
</dbReference>
<dbReference type="GO" id="GO:0004467">
    <property type="term" value="F:long-chain fatty acid-CoA ligase activity"/>
    <property type="evidence" value="ECO:0007669"/>
    <property type="project" value="UniProtKB-EC"/>
</dbReference>
<accession>A0A0D8XQT9</accession>
<protein>
    <submittedName>
        <fullName evidence="3">Uncharacterized protein</fullName>
    </submittedName>
</protein>
<evidence type="ECO:0000313" key="3">
    <source>
        <dbReference type="EMBL" id="KJH46142.1"/>
    </source>
</evidence>
<dbReference type="InterPro" id="IPR042099">
    <property type="entry name" value="ANL_N_sf"/>
</dbReference>
<gene>
    <name evidence="3" type="ORF">DICVIV_07790</name>
</gene>
<dbReference type="AlphaFoldDB" id="A0A0D8XQT9"/>
<evidence type="ECO:0000256" key="2">
    <source>
        <dbReference type="ARBA" id="ARBA00024484"/>
    </source>
</evidence>
<dbReference type="GO" id="GO:0005783">
    <property type="term" value="C:endoplasmic reticulum"/>
    <property type="evidence" value="ECO:0007669"/>
    <property type="project" value="TreeGrafter"/>
</dbReference>
<organism evidence="3 4">
    <name type="scientific">Dictyocaulus viviparus</name>
    <name type="common">Bovine lungworm</name>
    <dbReference type="NCBI Taxonomy" id="29172"/>
    <lineage>
        <taxon>Eukaryota</taxon>
        <taxon>Metazoa</taxon>
        <taxon>Ecdysozoa</taxon>
        <taxon>Nematoda</taxon>
        <taxon>Chromadorea</taxon>
        <taxon>Rhabditida</taxon>
        <taxon>Rhabditina</taxon>
        <taxon>Rhabditomorpha</taxon>
        <taxon>Strongyloidea</taxon>
        <taxon>Metastrongylidae</taxon>
        <taxon>Dictyocaulus</taxon>
    </lineage>
</organism>
<dbReference type="InterPro" id="IPR045851">
    <property type="entry name" value="AMP-bd_C_sf"/>
</dbReference>
<dbReference type="Gene3D" id="3.30.300.30">
    <property type="match status" value="1"/>
</dbReference>
<name>A0A0D8XQT9_DICVI</name>
<reference evidence="3 4" key="1">
    <citation type="submission" date="2013-11" db="EMBL/GenBank/DDBJ databases">
        <title>Draft genome of the bovine lungworm Dictyocaulus viviparus.</title>
        <authorList>
            <person name="Mitreva M."/>
        </authorList>
    </citation>
    <scope>NUCLEOTIDE SEQUENCE [LARGE SCALE GENOMIC DNA]</scope>
    <source>
        <strain evidence="3 4">HannoverDv2000</strain>
    </source>
</reference>
<keyword evidence="1" id="KW-0436">Ligase</keyword>
<dbReference type="EMBL" id="KN716367">
    <property type="protein sequence ID" value="KJH46142.1"/>
    <property type="molecule type" value="Genomic_DNA"/>
</dbReference>
<dbReference type="OrthoDB" id="1700726at2759"/>
<evidence type="ECO:0000256" key="1">
    <source>
        <dbReference type="ARBA" id="ARBA00022598"/>
    </source>
</evidence>
<dbReference type="PANTHER" id="PTHR43272:SF108">
    <property type="entry name" value="AMP-BINDING DOMAIN-CONTAINING PROTEIN"/>
    <property type="match status" value="1"/>
</dbReference>
<comment type="catalytic activity">
    <reaction evidence="2">
        <text>a long-chain fatty acid + ATP + CoA = a long-chain fatty acyl-CoA + AMP + diphosphate</text>
        <dbReference type="Rhea" id="RHEA:15421"/>
        <dbReference type="ChEBI" id="CHEBI:30616"/>
        <dbReference type="ChEBI" id="CHEBI:33019"/>
        <dbReference type="ChEBI" id="CHEBI:57287"/>
        <dbReference type="ChEBI" id="CHEBI:57560"/>
        <dbReference type="ChEBI" id="CHEBI:83139"/>
        <dbReference type="ChEBI" id="CHEBI:456215"/>
        <dbReference type="EC" id="6.2.1.3"/>
    </reaction>
    <physiologicalReaction direction="left-to-right" evidence="2">
        <dbReference type="Rhea" id="RHEA:15422"/>
    </physiologicalReaction>
</comment>
<evidence type="ECO:0000313" key="4">
    <source>
        <dbReference type="Proteomes" id="UP000053766"/>
    </source>
</evidence>
<dbReference type="GO" id="GO:0035336">
    <property type="term" value="P:long-chain fatty-acyl-CoA metabolic process"/>
    <property type="evidence" value="ECO:0007669"/>
    <property type="project" value="TreeGrafter"/>
</dbReference>